<evidence type="ECO:0000256" key="1">
    <source>
        <dbReference type="ARBA" id="ARBA00022598"/>
    </source>
</evidence>
<protein>
    <recommendedName>
        <fullName evidence="5">ATP-grasp domain-containing protein</fullName>
    </recommendedName>
</protein>
<proteinExistence type="predicted"/>
<dbReference type="InterPro" id="IPR011761">
    <property type="entry name" value="ATP-grasp"/>
</dbReference>
<accession>A0A1V6RW08</accession>
<evidence type="ECO:0000256" key="3">
    <source>
        <dbReference type="ARBA" id="ARBA00022840"/>
    </source>
</evidence>
<keyword evidence="2 4" id="KW-0547">Nucleotide-binding</keyword>
<dbReference type="AlphaFoldDB" id="A0A1V6RW08"/>
<feature type="domain" description="ATP-grasp" evidence="5">
    <location>
        <begin position="307"/>
        <end position="537"/>
    </location>
</feature>
<evidence type="ECO:0000256" key="4">
    <source>
        <dbReference type="PROSITE-ProRule" id="PRU00409"/>
    </source>
</evidence>
<dbReference type="Pfam" id="PF18130">
    <property type="entry name" value="ATPgrasp_N"/>
    <property type="match status" value="1"/>
</dbReference>
<comment type="caution">
    <text evidence="6">The sequence shown here is derived from an EMBL/GenBank/DDBJ whole genome shotgun (WGS) entry which is preliminary data.</text>
</comment>
<organism evidence="6 7">
    <name type="scientific">Penicillium vulpinum</name>
    <dbReference type="NCBI Taxonomy" id="29845"/>
    <lineage>
        <taxon>Eukaryota</taxon>
        <taxon>Fungi</taxon>
        <taxon>Dikarya</taxon>
        <taxon>Ascomycota</taxon>
        <taxon>Pezizomycotina</taxon>
        <taxon>Eurotiomycetes</taxon>
        <taxon>Eurotiomycetidae</taxon>
        <taxon>Eurotiales</taxon>
        <taxon>Aspergillaceae</taxon>
        <taxon>Penicillium</taxon>
    </lineage>
</organism>
<dbReference type="InterPro" id="IPR041472">
    <property type="entry name" value="BL00235/CARNS1_N"/>
</dbReference>
<dbReference type="InterPro" id="IPR052032">
    <property type="entry name" value="ATP-dep_AA_Ligase"/>
</dbReference>
<gene>
    <name evidence="6" type="ORF">PENVUL_c021G05876</name>
</gene>
<name>A0A1V6RW08_9EURO</name>
<dbReference type="GO" id="GO:0016874">
    <property type="term" value="F:ligase activity"/>
    <property type="evidence" value="ECO:0007669"/>
    <property type="project" value="UniProtKB-KW"/>
</dbReference>
<sequence length="634" mass="69240">MSLHTGSLQWEIDASGKRGLVQCYWKLNPPPNDTAPYRTLDLTLIPVSILSYDVSAPNRSVPRGTGNSLIEHAILQNIEDYGTSITAAKLILPTVSGYIVRNDFFRRRFLTCSLAEKVVDYVPLQQLMPAFDVNTKEVLPQAIKDAAGVILLKTLPGFSESLAQSALATLENEVEARLSFPWILEKPLPRKRIAMIYGRPNPAVSTASQGIYRAAQALGVDLVVLDHAGHWIQDPAMKAMRDEFIPCDLTMNEGLVDRIVAALSTSKGQIDGITTYTDTHILATGQAARRMGLPTNPPEALEMCRDKYKTRSVASSTEQVLSITTISDLDDQLSNLSSPLEFPLIVKPTTGCASDGVSKVTCEADLRNAVQRNLEKFPGTNALVEPYVSGPEVDANFVILDGNLIWSEINDDFPSSAEISSPVSSSMSFAELSTIMPSILPESEITLLKSSLTQTLLKMGFRNGVYHLEARVKNSKKMYMNTAQGIELADYAVELPIGDPSVFLIEINPRLPGHQESFAVEYTYGIDYFALHMLLATAPPPSEMGTDNGKAFKDAILTLSHPISEPARYPSHIVFIPADRGGIFRGAEPLPDSIMSYVPEHAVFLEVGEVIPDPEVEGKKRTGSSYGGVVEEDI</sequence>
<keyword evidence="3 4" id="KW-0067">ATP-binding</keyword>
<dbReference type="SUPFAM" id="SSF56059">
    <property type="entry name" value="Glutathione synthetase ATP-binding domain-like"/>
    <property type="match status" value="1"/>
</dbReference>
<dbReference type="PROSITE" id="PS50975">
    <property type="entry name" value="ATP_GRASP"/>
    <property type="match status" value="1"/>
</dbReference>
<evidence type="ECO:0000259" key="5">
    <source>
        <dbReference type="PROSITE" id="PS50975"/>
    </source>
</evidence>
<dbReference type="PANTHER" id="PTHR43585">
    <property type="entry name" value="FUMIPYRROLE BIOSYNTHESIS PROTEIN C"/>
    <property type="match status" value="1"/>
</dbReference>
<dbReference type="GO" id="GO:0046872">
    <property type="term" value="F:metal ion binding"/>
    <property type="evidence" value="ECO:0007669"/>
    <property type="project" value="InterPro"/>
</dbReference>
<dbReference type="GO" id="GO:0005524">
    <property type="term" value="F:ATP binding"/>
    <property type="evidence" value="ECO:0007669"/>
    <property type="project" value="UniProtKB-UniRule"/>
</dbReference>
<evidence type="ECO:0000256" key="2">
    <source>
        <dbReference type="ARBA" id="ARBA00022741"/>
    </source>
</evidence>
<dbReference type="STRING" id="29845.A0A1V6RW08"/>
<dbReference type="Gene3D" id="3.30.470.20">
    <property type="entry name" value="ATP-grasp fold, B domain"/>
    <property type="match status" value="1"/>
</dbReference>
<dbReference type="Pfam" id="PF13535">
    <property type="entry name" value="ATP-grasp_4"/>
    <property type="match status" value="1"/>
</dbReference>
<evidence type="ECO:0000313" key="7">
    <source>
        <dbReference type="Proteomes" id="UP000191518"/>
    </source>
</evidence>
<evidence type="ECO:0000313" key="6">
    <source>
        <dbReference type="EMBL" id="OQE05942.1"/>
    </source>
</evidence>
<keyword evidence="7" id="KW-1185">Reference proteome</keyword>
<dbReference type="InterPro" id="IPR013815">
    <property type="entry name" value="ATP_grasp_subdomain_1"/>
</dbReference>
<dbReference type="Proteomes" id="UP000191518">
    <property type="component" value="Unassembled WGS sequence"/>
</dbReference>
<keyword evidence="1" id="KW-0436">Ligase</keyword>
<reference evidence="7" key="1">
    <citation type="journal article" date="2017" name="Nat. Microbiol.">
        <title>Global analysis of biosynthetic gene clusters reveals vast potential of secondary metabolite production in Penicillium species.</title>
        <authorList>
            <person name="Nielsen J.C."/>
            <person name="Grijseels S."/>
            <person name="Prigent S."/>
            <person name="Ji B."/>
            <person name="Dainat J."/>
            <person name="Nielsen K.F."/>
            <person name="Frisvad J.C."/>
            <person name="Workman M."/>
            <person name="Nielsen J."/>
        </authorList>
    </citation>
    <scope>NUCLEOTIDE SEQUENCE [LARGE SCALE GENOMIC DNA]</scope>
    <source>
        <strain evidence="7">IBT 29486</strain>
    </source>
</reference>
<dbReference type="PANTHER" id="PTHR43585:SF2">
    <property type="entry name" value="ATP-GRASP ENZYME FSQD"/>
    <property type="match status" value="1"/>
</dbReference>
<dbReference type="Gene3D" id="3.30.1490.20">
    <property type="entry name" value="ATP-grasp fold, A domain"/>
    <property type="match status" value="1"/>
</dbReference>
<dbReference type="EMBL" id="MDYP01000021">
    <property type="protein sequence ID" value="OQE05942.1"/>
    <property type="molecule type" value="Genomic_DNA"/>
</dbReference>
<dbReference type="Gene3D" id="3.40.50.20">
    <property type="match status" value="1"/>
</dbReference>